<dbReference type="EMBL" id="CM056743">
    <property type="protein sequence ID" value="KAJ8674445.1"/>
    <property type="molecule type" value="Genomic_DNA"/>
</dbReference>
<evidence type="ECO:0000313" key="1">
    <source>
        <dbReference type="EMBL" id="KAJ8674445.1"/>
    </source>
</evidence>
<organism evidence="1 2">
    <name type="scientific">Eretmocerus hayati</name>
    <dbReference type="NCBI Taxonomy" id="131215"/>
    <lineage>
        <taxon>Eukaryota</taxon>
        <taxon>Metazoa</taxon>
        <taxon>Ecdysozoa</taxon>
        <taxon>Arthropoda</taxon>
        <taxon>Hexapoda</taxon>
        <taxon>Insecta</taxon>
        <taxon>Pterygota</taxon>
        <taxon>Neoptera</taxon>
        <taxon>Endopterygota</taxon>
        <taxon>Hymenoptera</taxon>
        <taxon>Apocrita</taxon>
        <taxon>Proctotrupomorpha</taxon>
        <taxon>Chalcidoidea</taxon>
        <taxon>Aphelinidae</taxon>
        <taxon>Aphelininae</taxon>
        <taxon>Eretmocerus</taxon>
    </lineage>
</organism>
<keyword evidence="2" id="KW-1185">Reference proteome</keyword>
<protein>
    <submittedName>
        <fullName evidence="1">Uncharacterized protein</fullName>
    </submittedName>
</protein>
<reference evidence="1" key="1">
    <citation type="submission" date="2023-04" db="EMBL/GenBank/DDBJ databases">
        <title>A chromosome-level genome assembly of the parasitoid wasp Eretmocerus hayati.</title>
        <authorList>
            <person name="Zhong Y."/>
            <person name="Liu S."/>
            <person name="Liu Y."/>
        </authorList>
    </citation>
    <scope>NUCLEOTIDE SEQUENCE</scope>
    <source>
        <strain evidence="1">ZJU_SS_LIU_2023</strain>
    </source>
</reference>
<sequence>MPHDVRSIRGKSKGQFIKKRVKERIETFIGNVDGKRGQRRRMNDPGSEIVVPEKRAKITMMEGCRVFNVPKLAEDLWCNNCDACLSLRHVVHEQQSGIASKITVQCQHCKKFLQVLTSEKKSKYYDTNLKLAIGMLDAGIGETKINTVMSAVNIPTVSTSSMKRYERHVGQAIETLAKASCEEAIKMEKMLTIQDLMNKSGGGDVNNNEKSPTELKSSIDTAWTKRTKSNNSLSGHSTLIGYFSGKVISYACRNIYCKQCKMNTDKKHTCKRNHQGSSKAMESEMAVEMVLKNDLLVKSNCVIKIIIGDDDAAYIAALRRLSPYSIQKWSDFNHVKKTFNSKLWDMKLTANLREYFAKMFAIAVQSNKDDEIKVKIALQSIVPHAFGNHDLCGSFCTTDENGVHVYKHFKNGLCLTDMGLKEKLERIIQPFINNVAQIAPCASSQRNESFNHTAVSKHSKADFYGGSESHTFRIASAVCQKNLGYEYIILLNKILGISPGKHSQIFRRRKQGGFKRRQEEKNTVAKKKRRLILKKERSCRDISTVKREGISYQSGSGYLNTSNLIDEVMLPGNVALSECFIVVYDTETTGFHATDPIVQLAGVCGGKSFSAYITPTKEMSPQASEVTGITTWNGEMYVNNKKVLTMSARDALYSFLSYLKMLGRPTILVAHNGAKFDAPRVIKLAEDVGLLKELEIFVKGFCDSKAVFHSLLPDRAKSKPKKSFKQPDLVSEYLDPCDVLEAHDALNDVIMLEKLLRKLCGEGDTTPILNHTVSFEDTVNWKKKLAIAKQCKSSLAEIDISEHMKKKISNAGINMEILQEAYKGGGYEGLQILLGENIGGKPRVTTTKKIINKVFEYFSK</sequence>
<comment type="caution">
    <text evidence="1">The sequence shown here is derived from an EMBL/GenBank/DDBJ whole genome shotgun (WGS) entry which is preliminary data.</text>
</comment>
<name>A0ACC2NY31_9HYME</name>
<accession>A0ACC2NY31</accession>
<evidence type="ECO:0000313" key="2">
    <source>
        <dbReference type="Proteomes" id="UP001239111"/>
    </source>
</evidence>
<gene>
    <name evidence="1" type="ORF">QAD02_005707</name>
</gene>
<proteinExistence type="predicted"/>
<dbReference type="Proteomes" id="UP001239111">
    <property type="component" value="Chromosome 3"/>
</dbReference>